<protein>
    <submittedName>
        <fullName evidence="3">Uncharacterized protein</fullName>
    </submittedName>
</protein>
<evidence type="ECO:0000313" key="3">
    <source>
        <dbReference type="EMBL" id="PIL24647.1"/>
    </source>
</evidence>
<feature type="transmembrane region" description="Helical" evidence="2">
    <location>
        <begin position="87"/>
        <end position="108"/>
    </location>
</feature>
<feature type="compositionally biased region" description="Polar residues" evidence="1">
    <location>
        <begin position="170"/>
        <end position="183"/>
    </location>
</feature>
<dbReference type="EMBL" id="AYKW01000056">
    <property type="protein sequence ID" value="PIL24647.1"/>
    <property type="molecule type" value="Genomic_DNA"/>
</dbReference>
<gene>
    <name evidence="3" type="ORF">GSI_12531</name>
</gene>
<keyword evidence="4" id="KW-1185">Reference proteome</keyword>
<evidence type="ECO:0000313" key="4">
    <source>
        <dbReference type="Proteomes" id="UP000230002"/>
    </source>
</evidence>
<evidence type="ECO:0000256" key="1">
    <source>
        <dbReference type="SAM" id="MobiDB-lite"/>
    </source>
</evidence>
<dbReference type="Proteomes" id="UP000230002">
    <property type="component" value="Unassembled WGS sequence"/>
</dbReference>
<name>A0A2G8RT06_9APHY</name>
<sequence length="251" mass="26113">MAVCFAASSVARFATGFAGAPAFGWTTNFAMSQSEQLVGELHVRATNGLPTSTAIVARNSEANATIPSITPPSTSQGAPPSTTSSGIVPAVIAVVTFVVCVFVALRILRAIRLNCLVAAYTTEPDTPRMWEVRLDSAPGPSFEGKWNEIMPLAAQCSAQCDIVSRHPLSRGTSVSTDVSGNQASRRDSGDSSRYLPLTIRRVGAITPVDEACGIPEHVAVLIAMPAPKSHVSGQGRPAKAVGPICIGTVDV</sequence>
<proteinExistence type="predicted"/>
<evidence type="ECO:0000256" key="2">
    <source>
        <dbReference type="SAM" id="Phobius"/>
    </source>
</evidence>
<dbReference type="OrthoDB" id="10620142at2759"/>
<reference evidence="3 4" key="1">
    <citation type="journal article" date="2015" name="Sci. Rep.">
        <title>Chromosome-level genome map provides insights into diverse defense mechanisms in the medicinal fungus Ganoderma sinense.</title>
        <authorList>
            <person name="Zhu Y."/>
            <person name="Xu J."/>
            <person name="Sun C."/>
            <person name="Zhou S."/>
            <person name="Xu H."/>
            <person name="Nelson D.R."/>
            <person name="Qian J."/>
            <person name="Song J."/>
            <person name="Luo H."/>
            <person name="Xiang L."/>
            <person name="Li Y."/>
            <person name="Xu Z."/>
            <person name="Ji A."/>
            <person name="Wang L."/>
            <person name="Lu S."/>
            <person name="Hayward A."/>
            <person name="Sun W."/>
            <person name="Li X."/>
            <person name="Schwartz D.C."/>
            <person name="Wang Y."/>
            <person name="Chen S."/>
        </authorList>
    </citation>
    <scope>NUCLEOTIDE SEQUENCE [LARGE SCALE GENOMIC DNA]</scope>
    <source>
        <strain evidence="3 4">ZZ0214-1</strain>
    </source>
</reference>
<feature type="region of interest" description="Disordered" evidence="1">
    <location>
        <begin position="169"/>
        <end position="191"/>
    </location>
</feature>
<comment type="caution">
    <text evidence="3">The sequence shown here is derived from an EMBL/GenBank/DDBJ whole genome shotgun (WGS) entry which is preliminary data.</text>
</comment>
<keyword evidence="2" id="KW-0812">Transmembrane</keyword>
<keyword evidence="2" id="KW-1133">Transmembrane helix</keyword>
<keyword evidence="2" id="KW-0472">Membrane</keyword>
<accession>A0A2G8RT06</accession>
<organism evidence="3 4">
    <name type="scientific">Ganoderma sinense ZZ0214-1</name>
    <dbReference type="NCBI Taxonomy" id="1077348"/>
    <lineage>
        <taxon>Eukaryota</taxon>
        <taxon>Fungi</taxon>
        <taxon>Dikarya</taxon>
        <taxon>Basidiomycota</taxon>
        <taxon>Agaricomycotina</taxon>
        <taxon>Agaricomycetes</taxon>
        <taxon>Polyporales</taxon>
        <taxon>Polyporaceae</taxon>
        <taxon>Ganoderma</taxon>
    </lineage>
</organism>
<dbReference type="AlphaFoldDB" id="A0A2G8RT06"/>